<evidence type="ECO:0000256" key="2">
    <source>
        <dbReference type="ARBA" id="ARBA00022723"/>
    </source>
</evidence>
<dbReference type="GO" id="GO:0003700">
    <property type="term" value="F:DNA-binding transcription factor activity"/>
    <property type="evidence" value="ECO:0007669"/>
    <property type="project" value="InterPro"/>
</dbReference>
<name>A0A8R1DT77_CAEJA</name>
<dbReference type="EnsemblMetazoa" id="CJA11191.1">
    <property type="protein sequence ID" value="CJA11191.1"/>
    <property type="gene ID" value="WBGene00130395"/>
</dbReference>
<keyword evidence="8" id="KW-0675">Receptor</keyword>
<reference evidence="11" key="2">
    <citation type="submission" date="2022-06" db="UniProtKB">
        <authorList>
            <consortium name="EnsemblMetazoa"/>
        </authorList>
    </citation>
    <scope>IDENTIFICATION</scope>
    <source>
        <strain evidence="11">DF5081</strain>
    </source>
</reference>
<evidence type="ECO:0000256" key="8">
    <source>
        <dbReference type="ARBA" id="ARBA00023170"/>
    </source>
</evidence>
<dbReference type="PROSITE" id="PS51030">
    <property type="entry name" value="NUCLEAR_REC_DBD_2"/>
    <property type="match status" value="1"/>
</dbReference>
<organism evidence="11 12">
    <name type="scientific">Caenorhabditis japonica</name>
    <dbReference type="NCBI Taxonomy" id="281687"/>
    <lineage>
        <taxon>Eukaryota</taxon>
        <taxon>Metazoa</taxon>
        <taxon>Ecdysozoa</taxon>
        <taxon>Nematoda</taxon>
        <taxon>Chromadorea</taxon>
        <taxon>Rhabditida</taxon>
        <taxon>Rhabditina</taxon>
        <taxon>Rhabditomorpha</taxon>
        <taxon>Rhabditoidea</taxon>
        <taxon>Rhabditidae</taxon>
        <taxon>Peloderinae</taxon>
        <taxon>Caenorhabditis</taxon>
    </lineage>
</organism>
<keyword evidence="2" id="KW-0479">Metal-binding</keyword>
<evidence type="ECO:0000259" key="10">
    <source>
        <dbReference type="PROSITE" id="PS51030"/>
    </source>
</evidence>
<evidence type="ECO:0000313" key="11">
    <source>
        <dbReference type="EnsemblMetazoa" id="CJA11191.1"/>
    </source>
</evidence>
<evidence type="ECO:0000256" key="1">
    <source>
        <dbReference type="ARBA" id="ARBA00005993"/>
    </source>
</evidence>
<evidence type="ECO:0000256" key="4">
    <source>
        <dbReference type="ARBA" id="ARBA00022833"/>
    </source>
</evidence>
<dbReference type="EnsemblMetazoa" id="CJA11191.2">
    <property type="protein sequence ID" value="CJA11191.2"/>
    <property type="gene ID" value="WBGene00130395"/>
</dbReference>
<dbReference type="InterPro" id="IPR013088">
    <property type="entry name" value="Znf_NHR/GATA"/>
</dbReference>
<dbReference type="SUPFAM" id="SSF57716">
    <property type="entry name" value="Glucocorticoid receptor-like (DNA-binding domain)"/>
    <property type="match status" value="1"/>
</dbReference>
<sequence>MCQSYDCLGDRQQLCRIDHTLRLNCRSCRLTKCLQAGMHKDLVQAKREVKFELQSRSAIKVRQDDLGIYQPGTSSANDYTPKFSEMFYLSSENEWTHSPTKKRPLKSTTDIMGIEELQQFIKIPCDYTDNSEHSNKKINSMGLELFSLEEQERIYGVTALYTDLVIQLNSRRKITYTNNPLGTMFDEACVCPYRKTDLKLFHHRTYRSKNRNDYTMILDYVNRFPEFALLSKSEKTVLFRTAAAVDVLVDQAYYSES</sequence>
<dbReference type="PANTHER" id="PTHR46397">
    <property type="entry name" value="NUCLEAR HORMONE RECEPTOR FAMILY-RELATED"/>
    <property type="match status" value="1"/>
</dbReference>
<dbReference type="SUPFAM" id="SSF48508">
    <property type="entry name" value="Nuclear receptor ligand-binding domain"/>
    <property type="match status" value="1"/>
</dbReference>
<dbReference type="Pfam" id="PF00105">
    <property type="entry name" value="zf-C4"/>
    <property type="match status" value="1"/>
</dbReference>
<dbReference type="InterPro" id="IPR035500">
    <property type="entry name" value="NHR-like_dom_sf"/>
</dbReference>
<proteinExistence type="inferred from homology"/>
<feature type="domain" description="Nuclear receptor" evidence="10">
    <location>
        <begin position="1"/>
        <end position="45"/>
    </location>
</feature>
<evidence type="ECO:0000256" key="6">
    <source>
        <dbReference type="ARBA" id="ARBA00023125"/>
    </source>
</evidence>
<keyword evidence="9" id="KW-0539">Nucleus</keyword>
<dbReference type="SMART" id="SM00399">
    <property type="entry name" value="ZnF_C4"/>
    <property type="match status" value="1"/>
</dbReference>
<reference evidence="12" key="1">
    <citation type="submission" date="2010-08" db="EMBL/GenBank/DDBJ databases">
        <authorList>
            <consortium name="Caenorhabditis japonica Sequencing Consortium"/>
            <person name="Wilson R.K."/>
        </authorList>
    </citation>
    <scope>NUCLEOTIDE SEQUENCE [LARGE SCALE GENOMIC DNA]</scope>
    <source>
        <strain evidence="12">DF5081</strain>
    </source>
</reference>
<dbReference type="PANTHER" id="PTHR46397:SF3">
    <property type="entry name" value="NR LBD DOMAIN-CONTAINING PROTEIN-RELATED"/>
    <property type="match status" value="1"/>
</dbReference>
<evidence type="ECO:0000256" key="5">
    <source>
        <dbReference type="ARBA" id="ARBA00023015"/>
    </source>
</evidence>
<protein>
    <submittedName>
        <fullName evidence="11">Nuclear receptor domain-containing protein</fullName>
    </submittedName>
</protein>
<evidence type="ECO:0000256" key="7">
    <source>
        <dbReference type="ARBA" id="ARBA00023163"/>
    </source>
</evidence>
<accession>A0A8R1DT77</accession>
<keyword evidence="12" id="KW-1185">Reference proteome</keyword>
<keyword evidence="6" id="KW-0238">DNA-binding</keyword>
<dbReference type="Proteomes" id="UP000005237">
    <property type="component" value="Unassembled WGS sequence"/>
</dbReference>
<dbReference type="GO" id="GO:0043565">
    <property type="term" value="F:sequence-specific DNA binding"/>
    <property type="evidence" value="ECO:0007669"/>
    <property type="project" value="InterPro"/>
</dbReference>
<dbReference type="AlphaFoldDB" id="A0A8R1DT77"/>
<dbReference type="GO" id="GO:0008270">
    <property type="term" value="F:zinc ion binding"/>
    <property type="evidence" value="ECO:0007669"/>
    <property type="project" value="UniProtKB-KW"/>
</dbReference>
<dbReference type="Gene3D" id="3.30.50.10">
    <property type="entry name" value="Erythroid Transcription Factor GATA-1, subunit A"/>
    <property type="match status" value="1"/>
</dbReference>
<dbReference type="InterPro" id="IPR001628">
    <property type="entry name" value="Znf_hrmn_rcpt"/>
</dbReference>
<evidence type="ECO:0000256" key="9">
    <source>
        <dbReference type="ARBA" id="ARBA00023242"/>
    </source>
</evidence>
<evidence type="ECO:0000313" key="12">
    <source>
        <dbReference type="Proteomes" id="UP000005237"/>
    </source>
</evidence>
<keyword evidence="4" id="KW-0862">Zinc</keyword>
<keyword evidence="3" id="KW-0863">Zinc-finger</keyword>
<keyword evidence="5" id="KW-0805">Transcription regulation</keyword>
<comment type="similarity">
    <text evidence="1">Belongs to the nuclear hormone receptor family.</text>
</comment>
<evidence type="ECO:0000256" key="3">
    <source>
        <dbReference type="ARBA" id="ARBA00022771"/>
    </source>
</evidence>
<keyword evidence="7" id="KW-0804">Transcription</keyword>